<evidence type="ECO:0000256" key="1">
    <source>
        <dbReference type="SAM" id="MobiDB-lite"/>
    </source>
</evidence>
<gene>
    <name evidence="3" type="ORF">IW256_000936</name>
</gene>
<dbReference type="RefSeq" id="WP_231403661.1">
    <property type="nucleotide sequence ID" value="NZ_BAABES010000007.1"/>
</dbReference>
<evidence type="ECO:0000313" key="3">
    <source>
        <dbReference type="EMBL" id="MBG6086823.1"/>
    </source>
</evidence>
<dbReference type="InterPro" id="IPR007921">
    <property type="entry name" value="CHAP_dom"/>
</dbReference>
<comment type="caution">
    <text evidence="3">The sequence shown here is derived from an EMBL/GenBank/DDBJ whole genome shotgun (WGS) entry which is preliminary data.</text>
</comment>
<feature type="domain" description="Peptidase C51" evidence="2">
    <location>
        <begin position="213"/>
        <end position="341"/>
    </location>
</feature>
<keyword evidence="4" id="KW-1185">Reference proteome</keyword>
<dbReference type="GO" id="GO:0016787">
    <property type="term" value="F:hydrolase activity"/>
    <property type="evidence" value="ECO:0007669"/>
    <property type="project" value="UniProtKB-KW"/>
</dbReference>
<dbReference type="Gene3D" id="3.90.1720.10">
    <property type="entry name" value="endopeptidase domain like (from Nostoc punctiforme)"/>
    <property type="match status" value="1"/>
</dbReference>
<name>A0A931GGY2_9ACTN</name>
<dbReference type="AlphaFoldDB" id="A0A931GGY2"/>
<dbReference type="EMBL" id="JADOUA010000001">
    <property type="protein sequence ID" value="MBG6086823.1"/>
    <property type="molecule type" value="Genomic_DNA"/>
</dbReference>
<keyword evidence="3" id="KW-0378">Hydrolase</keyword>
<evidence type="ECO:0000313" key="4">
    <source>
        <dbReference type="Proteomes" id="UP000614047"/>
    </source>
</evidence>
<dbReference type="PROSITE" id="PS50911">
    <property type="entry name" value="CHAP"/>
    <property type="match status" value="1"/>
</dbReference>
<feature type="region of interest" description="Disordered" evidence="1">
    <location>
        <begin position="99"/>
        <end position="127"/>
    </location>
</feature>
<dbReference type="Pfam" id="PF05257">
    <property type="entry name" value="CHAP"/>
    <property type="match status" value="1"/>
</dbReference>
<accession>A0A931GGY2</accession>
<evidence type="ECO:0000259" key="2">
    <source>
        <dbReference type="PROSITE" id="PS50911"/>
    </source>
</evidence>
<organism evidence="3 4">
    <name type="scientific">Actinomadura viridis</name>
    <dbReference type="NCBI Taxonomy" id="58110"/>
    <lineage>
        <taxon>Bacteria</taxon>
        <taxon>Bacillati</taxon>
        <taxon>Actinomycetota</taxon>
        <taxon>Actinomycetes</taxon>
        <taxon>Streptosporangiales</taxon>
        <taxon>Thermomonosporaceae</taxon>
        <taxon>Actinomadura</taxon>
    </lineage>
</organism>
<protein>
    <submittedName>
        <fullName evidence="3">Cell wall-associated NlpC family hydrolase</fullName>
    </submittedName>
</protein>
<proteinExistence type="predicted"/>
<sequence>MSFRDYSGLLAAVRERAGELTSQTLSLRGKAAAGVAGGAAIGVLALGSAVGGTVAAADTSADTLRASAGAASGAPSVAEAAVRQSAPGERLNVPGERLGSAAEGLGAPGENLAAPGERLGAPGERLGSSAEQLDAAAKALGSGKGAMPAQPEVAGKAGRVKGSTGVVQKGGLTEAQVEQGPSATVDEVLKLAAKQVGISEGKRGQTKFHDWYVSTESARKTADRDGGRVSSYNGAAWCNMFVSWVGSQTGLKGMGWDAYTVSHAQWFKKTDRWGQKAKPGAVVFFNWGQGGIGGIEHVGLVVKDNGNGTISTIEGNAEDQVKKKIRKKSQVAGYGYPDYRK</sequence>
<reference evidence="3" key="1">
    <citation type="submission" date="2020-11" db="EMBL/GenBank/DDBJ databases">
        <title>Sequencing the genomes of 1000 actinobacteria strains.</title>
        <authorList>
            <person name="Klenk H.-P."/>
        </authorList>
    </citation>
    <scope>NUCLEOTIDE SEQUENCE</scope>
    <source>
        <strain evidence="3">DSM 43175</strain>
    </source>
</reference>
<dbReference type="Proteomes" id="UP000614047">
    <property type="component" value="Unassembled WGS sequence"/>
</dbReference>